<evidence type="ECO:0000313" key="3">
    <source>
        <dbReference type="Proteomes" id="UP001358614"/>
    </source>
</evidence>
<feature type="compositionally biased region" description="Low complexity" evidence="1">
    <location>
        <begin position="190"/>
        <end position="201"/>
    </location>
</feature>
<organism evidence="2 3">
    <name type="scientific">Kwoniella europaea PYCC6329</name>
    <dbReference type="NCBI Taxonomy" id="1423913"/>
    <lineage>
        <taxon>Eukaryota</taxon>
        <taxon>Fungi</taxon>
        <taxon>Dikarya</taxon>
        <taxon>Basidiomycota</taxon>
        <taxon>Agaricomycotina</taxon>
        <taxon>Tremellomycetes</taxon>
        <taxon>Tremellales</taxon>
        <taxon>Cryptococcaceae</taxon>
        <taxon>Kwoniella</taxon>
    </lineage>
</organism>
<dbReference type="Proteomes" id="UP001358614">
    <property type="component" value="Chromosome 1"/>
</dbReference>
<feature type="region of interest" description="Disordered" evidence="1">
    <location>
        <begin position="190"/>
        <end position="224"/>
    </location>
</feature>
<feature type="compositionally biased region" description="Polar residues" evidence="1">
    <location>
        <begin position="409"/>
        <end position="419"/>
    </location>
</feature>
<dbReference type="EMBL" id="CP144089">
    <property type="protein sequence ID" value="WWD03758.1"/>
    <property type="molecule type" value="Genomic_DNA"/>
</dbReference>
<dbReference type="KEGG" id="ker:91100618"/>
<name>A0AAX4KEE9_9TREE</name>
<feature type="region of interest" description="Disordered" evidence="1">
    <location>
        <begin position="247"/>
        <end position="490"/>
    </location>
</feature>
<dbReference type="AlphaFoldDB" id="A0AAX4KEE9"/>
<feature type="compositionally biased region" description="Basic and acidic residues" evidence="1">
    <location>
        <begin position="342"/>
        <end position="357"/>
    </location>
</feature>
<dbReference type="RefSeq" id="XP_066081725.1">
    <property type="nucleotide sequence ID" value="XM_066225628.1"/>
</dbReference>
<protein>
    <recommendedName>
        <fullName evidence="4">BHLH domain-containing protein</fullName>
    </recommendedName>
</protein>
<feature type="compositionally biased region" description="Polar residues" evidence="1">
    <location>
        <begin position="372"/>
        <end position="386"/>
    </location>
</feature>
<proteinExistence type="predicted"/>
<evidence type="ECO:0000313" key="2">
    <source>
        <dbReference type="EMBL" id="WWD03758.1"/>
    </source>
</evidence>
<evidence type="ECO:0008006" key="4">
    <source>
        <dbReference type="Google" id="ProtNLM"/>
    </source>
</evidence>
<feature type="compositionally biased region" description="Polar residues" evidence="1">
    <location>
        <begin position="327"/>
        <end position="338"/>
    </location>
</feature>
<reference evidence="2 3" key="1">
    <citation type="submission" date="2024-01" db="EMBL/GenBank/DDBJ databases">
        <title>Comparative genomics of Cryptococcus and Kwoniella reveals pathogenesis evolution and contrasting modes of karyotype evolution via chromosome fusion or intercentromeric recombination.</title>
        <authorList>
            <person name="Coelho M.A."/>
            <person name="David-Palma M."/>
            <person name="Shea T."/>
            <person name="Bowers K."/>
            <person name="McGinley-Smith S."/>
            <person name="Mohammad A.W."/>
            <person name="Gnirke A."/>
            <person name="Yurkov A.M."/>
            <person name="Nowrousian M."/>
            <person name="Sun S."/>
            <person name="Cuomo C.A."/>
            <person name="Heitman J."/>
        </authorList>
    </citation>
    <scope>NUCLEOTIDE SEQUENCE [LARGE SCALE GENOMIC DNA]</scope>
    <source>
        <strain evidence="2 3">PYCC6329</strain>
    </source>
</reference>
<sequence>MFQSSLATHPAMDYHYHQEGWGPLQEPFNTFPLYSSLRATGSSEIEEIQYGDFVIVEAERNQLLSQPFAYPTSSIHPSIDTDNTYQPRYLPNENLIPQTPVQSYIPALPPSISPRDIHIPRYNGLEVTIPESTFQPDSQQSPLVINTKYDDGLAMEADTDTDSESDSDYGFGPVREVSRNLLNDLASTTSSISQVSSSSQIDNRNDQPDVIPEQQTQVTAPTAEVEKASTFTPTIVPPALVNPPLIINRKKSPVSKGKRQSAINKKKEDMVKQTPGDKKTTSGRQVLLAKKAKPGRRPIPIKAVRKKAHTTKQERKGRSKSSASSSTPTERTGRSTPPISHDPSEPRSDDGLDHYTDKGNTLSAPKLFPAMSSLNSCTQPKSTSKLNLKPKIKSNSISVPKQPKKATTRTEGPSRTKQVQLKKLISSGEEDYFSPNPPSPDSVGVASDPEDDNYCPPPSPVADETEDESPSDNPRPSLSTKKRSRVLNDDDEEWGVDKKVRNRKVERAKVIQDVEDGAPENRKMNKARNQLYHPGRQEQNVRAQSKYRNKIKARSDLILEFAQEIFPKVRNTPSAKKLLAKLRDLDHAFAIEKFGQV</sequence>
<feature type="compositionally biased region" description="Basic residues" evidence="1">
    <location>
        <begin position="248"/>
        <end position="259"/>
    </location>
</feature>
<accession>A0AAX4KEE9</accession>
<evidence type="ECO:0000256" key="1">
    <source>
        <dbReference type="SAM" id="MobiDB-lite"/>
    </source>
</evidence>
<dbReference type="GeneID" id="91100618"/>
<gene>
    <name evidence="2" type="ORF">V865_001814</name>
</gene>
<keyword evidence="3" id="KW-1185">Reference proteome</keyword>
<feature type="compositionally biased region" description="Basic and acidic residues" evidence="1">
    <location>
        <begin position="265"/>
        <end position="280"/>
    </location>
</feature>